<feature type="compositionally biased region" description="Low complexity" evidence="8">
    <location>
        <begin position="424"/>
        <end position="438"/>
    </location>
</feature>
<feature type="compositionally biased region" description="Low complexity" evidence="8">
    <location>
        <begin position="523"/>
        <end position="546"/>
    </location>
</feature>
<keyword evidence="6" id="KW-0539">Nucleus</keyword>
<evidence type="ECO:0000256" key="1">
    <source>
        <dbReference type="ARBA" id="ARBA00022723"/>
    </source>
</evidence>
<dbReference type="InterPro" id="IPR036864">
    <property type="entry name" value="Zn2-C6_fun-type_DNA-bd_sf"/>
</dbReference>
<dbReference type="CDD" id="cd00067">
    <property type="entry name" value="GAL4"/>
    <property type="match status" value="1"/>
</dbReference>
<keyword evidence="5" id="KW-0804">Transcription</keyword>
<keyword evidence="4" id="KW-0238">DNA-binding</keyword>
<protein>
    <recommendedName>
        <fullName evidence="9">Zn(2)-C6 fungal-type domain-containing protein</fullName>
    </recommendedName>
</protein>
<organism evidence="10 11">
    <name type="scientific">Macrophomina phaseolina</name>
    <dbReference type="NCBI Taxonomy" id="35725"/>
    <lineage>
        <taxon>Eukaryota</taxon>
        <taxon>Fungi</taxon>
        <taxon>Dikarya</taxon>
        <taxon>Ascomycota</taxon>
        <taxon>Pezizomycotina</taxon>
        <taxon>Dothideomycetes</taxon>
        <taxon>Dothideomycetes incertae sedis</taxon>
        <taxon>Botryosphaeriales</taxon>
        <taxon>Botryosphaeriaceae</taxon>
        <taxon>Macrophomina</taxon>
    </lineage>
</organism>
<evidence type="ECO:0000256" key="2">
    <source>
        <dbReference type="ARBA" id="ARBA00022833"/>
    </source>
</evidence>
<dbReference type="Proteomes" id="UP000774617">
    <property type="component" value="Unassembled WGS sequence"/>
</dbReference>
<keyword evidence="3" id="KW-0805">Transcription regulation</keyword>
<dbReference type="PRINTS" id="PR00755">
    <property type="entry name" value="AFLATOXINBRP"/>
</dbReference>
<keyword evidence="11" id="KW-1185">Reference proteome</keyword>
<sequence length="740" mass="80756">MPNTKGAPPKRPRISAAKSRSSCITCKNRRVKCDEQRPDCERCISSGRVCFGYVTDPKRPAEPSVVPSERLTTATFVPITRQLFDSRDTPAERWALDFLFSRTAPQLSGYFDASFWSRLVLQFGQCEPALRHTLMAVSPAHQQAEVGARVLEVSDGSRERFMLRQYNKAIARLSEQEYDGPQPSCTLLLTCVLFVCLEFLRGDTNMAMGHTLNGLIILNSWQADVAKQKQKGYSDYQRNEEDFTTENLTPIFCRLSVISTLLGKPTPTVQTRPPSMDRSEPSSSVIENSFRTLDEARDALIDIQNSGLRFMWATMEKKYQCTITMTEILEQVRLEMRLAEWHRALDKLEGQLAQRRKDQLTAQAVQAEEDSLIILRLLHTVAHIWLSSCLSLKESAFDAFLAEFQQINALAARLLSRLHSSSSTSFSSSAASFPPTTSGAIPGDGANSSGNASSFSFSFETELVGPLYFTAIKCREPVTRRQTLALLDRCGKREGAIDSRRASQLATAIMQIEEAGMQMMASTASTAGANAAAANNPPQHPQNHQQPHPPSQPPSSSTRLDTAAMFSSASSLPPLSPLPPPRTSTTPSHPLLPDSTRIAHVVGLPTSSADGHTSAAMPLSVSPRESVAETAARLPAEGNRIGAYYEPVMLPNARALPAEVQAEIGVGSALEYTTTEGVFRREGVVGGRGGGWNGLQRVEGTGAGVGDAGRFQGYGGHGQDEGEWWMGQQQQQYGGGHFNG</sequence>
<reference evidence="10 11" key="1">
    <citation type="journal article" date="2021" name="Nat. Commun.">
        <title>Genetic determinants of endophytism in the Arabidopsis root mycobiome.</title>
        <authorList>
            <person name="Mesny F."/>
            <person name="Miyauchi S."/>
            <person name="Thiergart T."/>
            <person name="Pickel B."/>
            <person name="Atanasova L."/>
            <person name="Karlsson M."/>
            <person name="Huettel B."/>
            <person name="Barry K.W."/>
            <person name="Haridas S."/>
            <person name="Chen C."/>
            <person name="Bauer D."/>
            <person name="Andreopoulos W."/>
            <person name="Pangilinan J."/>
            <person name="LaButti K."/>
            <person name="Riley R."/>
            <person name="Lipzen A."/>
            <person name="Clum A."/>
            <person name="Drula E."/>
            <person name="Henrissat B."/>
            <person name="Kohler A."/>
            <person name="Grigoriev I.V."/>
            <person name="Martin F.M."/>
            <person name="Hacquard S."/>
        </authorList>
    </citation>
    <scope>NUCLEOTIDE SEQUENCE [LARGE SCALE GENOMIC DNA]</scope>
    <source>
        <strain evidence="10 11">MPI-SDFR-AT-0080</strain>
    </source>
</reference>
<dbReference type="InterPro" id="IPR001138">
    <property type="entry name" value="Zn2Cys6_DnaBD"/>
</dbReference>
<evidence type="ECO:0000256" key="6">
    <source>
        <dbReference type="ARBA" id="ARBA00023242"/>
    </source>
</evidence>
<dbReference type="Pfam" id="PF00172">
    <property type="entry name" value="Zn_clus"/>
    <property type="match status" value="1"/>
</dbReference>
<evidence type="ECO:0000259" key="9">
    <source>
        <dbReference type="PROSITE" id="PS50048"/>
    </source>
</evidence>
<accession>A0ABQ8GGR6</accession>
<feature type="domain" description="Zn(2)-C6 fungal-type" evidence="9">
    <location>
        <begin position="22"/>
        <end position="50"/>
    </location>
</feature>
<feature type="coiled-coil region" evidence="7">
    <location>
        <begin position="331"/>
        <end position="370"/>
    </location>
</feature>
<dbReference type="SMART" id="SM00066">
    <property type="entry name" value="GAL4"/>
    <property type="match status" value="1"/>
</dbReference>
<keyword evidence="2" id="KW-0862">Zinc</keyword>
<evidence type="ECO:0000256" key="8">
    <source>
        <dbReference type="SAM" id="MobiDB-lite"/>
    </source>
</evidence>
<dbReference type="InterPro" id="IPR052360">
    <property type="entry name" value="Transcr_Regulatory_Proteins"/>
</dbReference>
<dbReference type="PROSITE" id="PS00463">
    <property type="entry name" value="ZN2_CY6_FUNGAL_1"/>
    <property type="match status" value="1"/>
</dbReference>
<dbReference type="Gene3D" id="4.10.240.10">
    <property type="entry name" value="Zn(2)-C6 fungal-type DNA-binding domain"/>
    <property type="match status" value="1"/>
</dbReference>
<evidence type="ECO:0000256" key="3">
    <source>
        <dbReference type="ARBA" id="ARBA00023015"/>
    </source>
</evidence>
<evidence type="ECO:0000256" key="4">
    <source>
        <dbReference type="ARBA" id="ARBA00023125"/>
    </source>
</evidence>
<comment type="caution">
    <text evidence="10">The sequence shown here is derived from an EMBL/GenBank/DDBJ whole genome shotgun (WGS) entry which is preliminary data.</text>
</comment>
<feature type="region of interest" description="Disordered" evidence="8">
    <location>
        <begin position="424"/>
        <end position="445"/>
    </location>
</feature>
<feature type="compositionally biased region" description="Low complexity" evidence="8">
    <location>
        <begin position="583"/>
        <end position="594"/>
    </location>
</feature>
<dbReference type="PROSITE" id="PS50048">
    <property type="entry name" value="ZN2_CY6_FUNGAL_2"/>
    <property type="match status" value="1"/>
</dbReference>
<proteinExistence type="predicted"/>
<name>A0ABQ8GGR6_9PEZI</name>
<dbReference type="PANTHER" id="PTHR36206">
    <property type="entry name" value="ASPERCRYPTIN BIOSYNTHESIS CLUSTER-SPECIFIC TRANSCRIPTION REGULATOR ATNN-RELATED"/>
    <property type="match status" value="1"/>
</dbReference>
<evidence type="ECO:0000313" key="11">
    <source>
        <dbReference type="Proteomes" id="UP000774617"/>
    </source>
</evidence>
<gene>
    <name evidence="10" type="ORF">B0J12DRAFT_426835</name>
</gene>
<evidence type="ECO:0000256" key="5">
    <source>
        <dbReference type="ARBA" id="ARBA00023163"/>
    </source>
</evidence>
<feature type="region of interest" description="Disordered" evidence="8">
    <location>
        <begin position="523"/>
        <end position="594"/>
    </location>
</feature>
<evidence type="ECO:0000256" key="7">
    <source>
        <dbReference type="SAM" id="Coils"/>
    </source>
</evidence>
<keyword evidence="1" id="KW-0479">Metal-binding</keyword>
<dbReference type="EMBL" id="JAGTJR010000008">
    <property type="protein sequence ID" value="KAH7055669.1"/>
    <property type="molecule type" value="Genomic_DNA"/>
</dbReference>
<evidence type="ECO:0000313" key="10">
    <source>
        <dbReference type="EMBL" id="KAH7055669.1"/>
    </source>
</evidence>
<keyword evidence="7" id="KW-0175">Coiled coil</keyword>
<dbReference type="PANTHER" id="PTHR36206:SF12">
    <property type="entry name" value="ASPERCRYPTIN BIOSYNTHESIS CLUSTER-SPECIFIC TRANSCRIPTION REGULATOR ATNN-RELATED"/>
    <property type="match status" value="1"/>
</dbReference>
<dbReference type="SUPFAM" id="SSF57701">
    <property type="entry name" value="Zn2/Cys6 DNA-binding domain"/>
    <property type="match status" value="1"/>
</dbReference>